<dbReference type="InterPro" id="IPR011538">
    <property type="entry name" value="Nuo51_FMN-bd"/>
</dbReference>
<dbReference type="PATRIC" id="fig|1226633.4.peg.1749"/>
<keyword evidence="2" id="KW-0479">Metal-binding</keyword>
<feature type="domain" description="Soluble ligand binding" evidence="6">
    <location>
        <begin position="103"/>
        <end position="151"/>
    </location>
</feature>
<name>A0A0B4EVA4_9FUSO</name>
<proteinExistence type="predicted"/>
<dbReference type="Gene3D" id="3.10.20.600">
    <property type="match status" value="1"/>
</dbReference>
<evidence type="ECO:0000256" key="4">
    <source>
        <dbReference type="ARBA" id="ARBA00023014"/>
    </source>
</evidence>
<evidence type="ECO:0000256" key="1">
    <source>
        <dbReference type="ARBA" id="ARBA00022485"/>
    </source>
</evidence>
<dbReference type="GO" id="GO:0046872">
    <property type="term" value="F:metal ion binding"/>
    <property type="evidence" value="ECO:0007669"/>
    <property type="project" value="UniProtKB-KW"/>
</dbReference>
<dbReference type="Pfam" id="PF01512">
    <property type="entry name" value="Complex1_51K"/>
    <property type="match status" value="1"/>
</dbReference>
<dbReference type="GO" id="GO:0051539">
    <property type="term" value="F:4 iron, 4 sulfur cluster binding"/>
    <property type="evidence" value="ECO:0007669"/>
    <property type="project" value="UniProtKB-KW"/>
</dbReference>
<dbReference type="Proteomes" id="UP000031184">
    <property type="component" value="Unassembled WGS sequence"/>
</dbReference>
<evidence type="ECO:0000256" key="3">
    <source>
        <dbReference type="ARBA" id="ARBA00023004"/>
    </source>
</evidence>
<dbReference type="SUPFAM" id="SSF142984">
    <property type="entry name" value="Nqo1 middle domain-like"/>
    <property type="match status" value="1"/>
</dbReference>
<dbReference type="EMBL" id="AUZI01000021">
    <property type="protein sequence ID" value="KID48799.1"/>
    <property type="molecule type" value="Genomic_DNA"/>
</dbReference>
<gene>
    <name evidence="7" type="ORF">C095_08665</name>
</gene>
<dbReference type="PANTHER" id="PTHR43578">
    <property type="entry name" value="NADH-QUINONE OXIDOREDUCTASE SUBUNIT F"/>
    <property type="match status" value="1"/>
</dbReference>
<dbReference type="InterPro" id="IPR037225">
    <property type="entry name" value="Nuo51_FMN-bd_sf"/>
</dbReference>
<dbReference type="Pfam" id="PF10531">
    <property type="entry name" value="SLBB"/>
    <property type="match status" value="1"/>
</dbReference>
<feature type="domain" description="NADH-ubiquinone oxidoreductase 51kDa subunit FMN-binding" evidence="5">
    <location>
        <begin position="21"/>
        <end position="79"/>
    </location>
</feature>
<evidence type="ECO:0000256" key="2">
    <source>
        <dbReference type="ARBA" id="ARBA00022723"/>
    </source>
</evidence>
<reference evidence="7 8" key="1">
    <citation type="submission" date="2013-08" db="EMBL/GenBank/DDBJ databases">
        <title>An opportunistic ruminal bacterium that causes liver abscesses in cattle.</title>
        <authorList>
            <person name="Benahmed F.H."/>
            <person name="Rasmussen M."/>
            <person name="Harbottle H."/>
            <person name="Soppet D."/>
            <person name="Nagaraja T.G."/>
            <person name="Davidson M."/>
        </authorList>
    </citation>
    <scope>NUCLEOTIDE SEQUENCE [LARGE SCALE GENOMIC DNA]</scope>
    <source>
        <strain evidence="7 8">B35</strain>
    </source>
</reference>
<evidence type="ECO:0000259" key="6">
    <source>
        <dbReference type="Pfam" id="PF10531"/>
    </source>
</evidence>
<keyword evidence="3" id="KW-0408">Iron</keyword>
<evidence type="ECO:0000313" key="7">
    <source>
        <dbReference type="EMBL" id="KID48799.1"/>
    </source>
</evidence>
<evidence type="ECO:0000313" key="8">
    <source>
        <dbReference type="Proteomes" id="UP000031184"/>
    </source>
</evidence>
<sequence>MNKPEKRIFRKKCFWNFFSFDVTLKFGAGAFVCGEETALIQSMQGERGEPKSKPPYPAQSGYLGKPTVVNNVETLLNVPLIIRYGSNWFREIGTESSPGTKVFALAGKVNNVGLVEVPMGTTLREIIFDIGGGIKNGKRFKAVQTGGPSGGCLTNKDLDISIDFDSLSAKGSIMGSGGMIIMDEDDCMVSIAKFFWNSP</sequence>
<dbReference type="PANTHER" id="PTHR43578:SF3">
    <property type="entry name" value="NADH-QUINONE OXIDOREDUCTASE SUBUNIT F"/>
    <property type="match status" value="1"/>
</dbReference>
<comment type="caution">
    <text evidence="7">The sequence shown here is derived from an EMBL/GenBank/DDBJ whole genome shotgun (WGS) entry which is preliminary data.</text>
</comment>
<organism evidence="7 8">
    <name type="scientific">Fusobacterium necrophorum subsp. funduliforme B35</name>
    <dbReference type="NCBI Taxonomy" id="1226633"/>
    <lineage>
        <taxon>Bacteria</taxon>
        <taxon>Fusobacteriati</taxon>
        <taxon>Fusobacteriota</taxon>
        <taxon>Fusobacteriia</taxon>
        <taxon>Fusobacteriales</taxon>
        <taxon>Fusobacteriaceae</taxon>
        <taxon>Fusobacterium</taxon>
    </lineage>
</organism>
<protein>
    <recommendedName>
        <fullName evidence="9">NADH-ubiquinone oxidoreductase 51kDa subunit FMN-binding domain-containing protein</fullName>
    </recommendedName>
</protein>
<dbReference type="AlphaFoldDB" id="A0A0B4EVA4"/>
<keyword evidence="1" id="KW-0004">4Fe-4S</keyword>
<dbReference type="InterPro" id="IPR019554">
    <property type="entry name" value="Soluble_ligand-bd"/>
</dbReference>
<dbReference type="Gene3D" id="3.40.50.11540">
    <property type="entry name" value="NADH-ubiquinone oxidoreductase 51kDa subunit"/>
    <property type="match status" value="1"/>
</dbReference>
<dbReference type="SUPFAM" id="SSF142019">
    <property type="entry name" value="Nqo1 FMN-binding domain-like"/>
    <property type="match status" value="1"/>
</dbReference>
<keyword evidence="4" id="KW-0411">Iron-sulfur</keyword>
<accession>A0A0B4EVA4</accession>
<evidence type="ECO:0008006" key="9">
    <source>
        <dbReference type="Google" id="ProtNLM"/>
    </source>
</evidence>
<evidence type="ECO:0000259" key="5">
    <source>
        <dbReference type="Pfam" id="PF01512"/>
    </source>
</evidence>